<dbReference type="Proteomes" id="UP000092583">
    <property type="component" value="Unassembled WGS sequence"/>
</dbReference>
<accession>A0A1B9IF44</accession>
<evidence type="ECO:0000313" key="2">
    <source>
        <dbReference type="EMBL" id="OCF54186.1"/>
    </source>
</evidence>
<dbReference type="AlphaFoldDB" id="A0A1B9IF44"/>
<keyword evidence="3" id="KW-1185">Reference proteome</keyword>
<gene>
    <name evidence="2" type="ORF">L486_08383</name>
</gene>
<proteinExistence type="predicted"/>
<reference evidence="2 3" key="1">
    <citation type="submission" date="2013-07" db="EMBL/GenBank/DDBJ databases">
        <title>The Genome Sequence of Kwoniella mangroviensis CBS10435.</title>
        <authorList>
            <consortium name="The Broad Institute Genome Sequencing Platform"/>
            <person name="Cuomo C."/>
            <person name="Litvintseva A."/>
            <person name="Chen Y."/>
            <person name="Heitman J."/>
            <person name="Sun S."/>
            <person name="Springer D."/>
            <person name="Dromer F."/>
            <person name="Young S.K."/>
            <person name="Zeng Q."/>
            <person name="Gargeya S."/>
            <person name="Fitzgerald M."/>
            <person name="Abouelleil A."/>
            <person name="Alvarado L."/>
            <person name="Berlin A.M."/>
            <person name="Chapman S.B."/>
            <person name="Dewar J."/>
            <person name="Goldberg J."/>
            <person name="Griggs A."/>
            <person name="Gujja S."/>
            <person name="Hansen M."/>
            <person name="Howarth C."/>
            <person name="Imamovic A."/>
            <person name="Larimer J."/>
            <person name="McCowan C."/>
            <person name="Murphy C."/>
            <person name="Pearson M."/>
            <person name="Priest M."/>
            <person name="Roberts A."/>
            <person name="Saif S."/>
            <person name="Shea T."/>
            <person name="Sykes S."/>
            <person name="Wortman J."/>
            <person name="Nusbaum C."/>
            <person name="Birren B."/>
        </authorList>
    </citation>
    <scope>NUCLEOTIDE SEQUENCE [LARGE SCALE GENOMIC DNA]</scope>
    <source>
        <strain evidence="2 3">CBS 10435</strain>
    </source>
</reference>
<evidence type="ECO:0000313" key="3">
    <source>
        <dbReference type="Proteomes" id="UP000092583"/>
    </source>
</evidence>
<sequence>MIDPGVISQLLYVDELQNQNQETEIDHEGMRIQDLFIHSEDEPDSQTELAKTIGQDDMEGPPSFMPIFTKNNLRMLYQKFPTPSLRFMPRNTSPIQATFATGPNLIPLCRRPPRLFGNPTSVDSNIHPQRLPFFAPSIIVSPRPPYDHQNSPLCQNRSDTNSRSISTGSLINQGWTTYRYPQGRFGSPQKSTGKKYSSHAQGYLKIPLTREEVLVNERIAQCRAAIKRHMVLRSYLSFRKKGPVPIDPTFLANHPS</sequence>
<reference evidence="3" key="2">
    <citation type="submission" date="2013-12" db="EMBL/GenBank/DDBJ databases">
        <title>Evolution of pathogenesis and genome organization in the Tremellales.</title>
        <authorList>
            <person name="Cuomo C."/>
            <person name="Litvintseva A."/>
            <person name="Heitman J."/>
            <person name="Chen Y."/>
            <person name="Sun S."/>
            <person name="Springer D."/>
            <person name="Dromer F."/>
            <person name="Young S."/>
            <person name="Zeng Q."/>
            <person name="Chapman S."/>
            <person name="Gujja S."/>
            <person name="Saif S."/>
            <person name="Birren B."/>
        </authorList>
    </citation>
    <scope>NUCLEOTIDE SEQUENCE [LARGE SCALE GENOMIC DNA]</scope>
    <source>
        <strain evidence="3">CBS 10435</strain>
    </source>
</reference>
<dbReference type="EMBL" id="KI669471">
    <property type="protein sequence ID" value="OCF54186.1"/>
    <property type="molecule type" value="Genomic_DNA"/>
</dbReference>
<feature type="region of interest" description="Disordered" evidence="1">
    <location>
        <begin position="147"/>
        <end position="166"/>
    </location>
</feature>
<evidence type="ECO:0000256" key="1">
    <source>
        <dbReference type="SAM" id="MobiDB-lite"/>
    </source>
</evidence>
<protein>
    <submittedName>
        <fullName evidence="2">Uncharacterized protein</fullName>
    </submittedName>
</protein>
<name>A0A1B9IF44_9TREE</name>
<feature type="compositionally biased region" description="Polar residues" evidence="1">
    <location>
        <begin position="148"/>
        <end position="166"/>
    </location>
</feature>
<organism evidence="2 3">
    <name type="scientific">Kwoniella mangroviensis CBS 10435</name>
    <dbReference type="NCBI Taxonomy" id="1331196"/>
    <lineage>
        <taxon>Eukaryota</taxon>
        <taxon>Fungi</taxon>
        <taxon>Dikarya</taxon>
        <taxon>Basidiomycota</taxon>
        <taxon>Agaricomycotina</taxon>
        <taxon>Tremellomycetes</taxon>
        <taxon>Tremellales</taxon>
        <taxon>Cryptococcaceae</taxon>
        <taxon>Kwoniella</taxon>
    </lineage>
</organism>